<evidence type="ECO:0000259" key="8">
    <source>
        <dbReference type="Pfam" id="PF00999"/>
    </source>
</evidence>
<dbReference type="PANTHER" id="PTHR31102">
    <property type="match status" value="1"/>
</dbReference>
<evidence type="ECO:0000313" key="10">
    <source>
        <dbReference type="Proteomes" id="UP001075354"/>
    </source>
</evidence>
<evidence type="ECO:0000256" key="6">
    <source>
        <dbReference type="SAM" id="MobiDB-lite"/>
    </source>
</evidence>
<feature type="transmembrane region" description="Helical" evidence="7">
    <location>
        <begin position="422"/>
        <end position="449"/>
    </location>
</feature>
<feature type="transmembrane region" description="Helical" evidence="7">
    <location>
        <begin position="277"/>
        <end position="295"/>
    </location>
</feature>
<evidence type="ECO:0000256" key="2">
    <source>
        <dbReference type="ARBA" id="ARBA00007367"/>
    </source>
</evidence>
<dbReference type="AlphaFoldDB" id="A0AAV7XXT2"/>
<accession>A0AAV7XXT2</accession>
<feature type="transmembrane region" description="Helical" evidence="7">
    <location>
        <begin position="389"/>
        <end position="410"/>
    </location>
</feature>
<feature type="compositionally biased region" description="Low complexity" evidence="6">
    <location>
        <begin position="58"/>
        <end position="70"/>
    </location>
</feature>
<protein>
    <recommendedName>
        <fullName evidence="8">Cation/H+ exchanger transmembrane domain-containing protein</fullName>
    </recommendedName>
</protein>
<evidence type="ECO:0000256" key="5">
    <source>
        <dbReference type="ARBA" id="ARBA00023136"/>
    </source>
</evidence>
<dbReference type="InterPro" id="IPR006153">
    <property type="entry name" value="Cation/H_exchanger_TM"/>
</dbReference>
<feature type="compositionally biased region" description="Basic and acidic residues" evidence="6">
    <location>
        <begin position="148"/>
        <end position="163"/>
    </location>
</feature>
<evidence type="ECO:0000256" key="1">
    <source>
        <dbReference type="ARBA" id="ARBA00004141"/>
    </source>
</evidence>
<feature type="transmembrane region" description="Helical" evidence="7">
    <location>
        <begin position="656"/>
        <end position="674"/>
    </location>
</feature>
<feature type="transmembrane region" description="Helical" evidence="7">
    <location>
        <begin position="502"/>
        <end position="532"/>
    </location>
</feature>
<evidence type="ECO:0000313" key="9">
    <source>
        <dbReference type="EMBL" id="KAJ1530995.1"/>
    </source>
</evidence>
<evidence type="ECO:0000256" key="7">
    <source>
        <dbReference type="SAM" id="Phobius"/>
    </source>
</evidence>
<gene>
    <name evidence="9" type="ORF">ONE63_005828</name>
</gene>
<feature type="region of interest" description="Disordered" evidence="6">
    <location>
        <begin position="192"/>
        <end position="216"/>
    </location>
</feature>
<keyword evidence="10" id="KW-1185">Reference proteome</keyword>
<dbReference type="GO" id="GO:1902600">
    <property type="term" value="P:proton transmembrane transport"/>
    <property type="evidence" value="ECO:0007669"/>
    <property type="project" value="InterPro"/>
</dbReference>
<feature type="domain" description="Cation/H+ exchanger transmembrane" evidence="8">
    <location>
        <begin position="285"/>
        <end position="664"/>
    </location>
</feature>
<feature type="transmembrane region" description="Helical" evidence="7">
    <location>
        <begin position="461"/>
        <end position="481"/>
    </location>
</feature>
<name>A0AAV7XXT2_9NEOP</name>
<dbReference type="Pfam" id="PF00999">
    <property type="entry name" value="Na_H_Exchanger"/>
    <property type="match status" value="1"/>
</dbReference>
<dbReference type="GO" id="GO:0015297">
    <property type="term" value="F:antiporter activity"/>
    <property type="evidence" value="ECO:0007669"/>
    <property type="project" value="InterPro"/>
</dbReference>
<feature type="region of interest" description="Disordered" evidence="6">
    <location>
        <begin position="108"/>
        <end position="177"/>
    </location>
</feature>
<evidence type="ECO:0000256" key="4">
    <source>
        <dbReference type="ARBA" id="ARBA00022989"/>
    </source>
</evidence>
<reference evidence="9" key="1">
    <citation type="submission" date="2022-12" db="EMBL/GenBank/DDBJ databases">
        <title>Chromosome-level genome assembly of the bean flower thrips Megalurothrips usitatus.</title>
        <authorList>
            <person name="Ma L."/>
            <person name="Liu Q."/>
            <person name="Li H."/>
            <person name="Cai W."/>
        </authorList>
    </citation>
    <scope>NUCLEOTIDE SEQUENCE</scope>
    <source>
        <strain evidence="9">Cailab_2022a</strain>
    </source>
</reference>
<feature type="region of interest" description="Disordered" evidence="6">
    <location>
        <begin position="1"/>
        <end position="94"/>
    </location>
</feature>
<organism evidence="9 10">
    <name type="scientific">Megalurothrips usitatus</name>
    <name type="common">bean blossom thrips</name>
    <dbReference type="NCBI Taxonomy" id="439358"/>
    <lineage>
        <taxon>Eukaryota</taxon>
        <taxon>Metazoa</taxon>
        <taxon>Ecdysozoa</taxon>
        <taxon>Arthropoda</taxon>
        <taxon>Hexapoda</taxon>
        <taxon>Insecta</taxon>
        <taxon>Pterygota</taxon>
        <taxon>Neoptera</taxon>
        <taxon>Paraneoptera</taxon>
        <taxon>Thysanoptera</taxon>
        <taxon>Terebrantia</taxon>
        <taxon>Thripoidea</taxon>
        <taxon>Thripidae</taxon>
        <taxon>Megalurothrips</taxon>
    </lineage>
</organism>
<comment type="caution">
    <text evidence="9">The sequence shown here is derived from an EMBL/GenBank/DDBJ whole genome shotgun (WGS) entry which is preliminary data.</text>
</comment>
<feature type="transmembrane region" description="Helical" evidence="7">
    <location>
        <begin position="581"/>
        <end position="602"/>
    </location>
</feature>
<dbReference type="EMBL" id="JAPTSV010000002">
    <property type="protein sequence ID" value="KAJ1530995.1"/>
    <property type="molecule type" value="Genomic_DNA"/>
</dbReference>
<dbReference type="GO" id="GO:0016020">
    <property type="term" value="C:membrane"/>
    <property type="evidence" value="ECO:0007669"/>
    <property type="project" value="UniProtKB-SubCell"/>
</dbReference>
<feature type="transmembrane region" description="Helical" evidence="7">
    <location>
        <begin position="359"/>
        <end position="383"/>
    </location>
</feature>
<comment type="similarity">
    <text evidence="2">Belongs to the monovalent cation:proton antiporter 1 (CPA1) transporter (TC 2.A.36) family.</text>
</comment>
<dbReference type="InterPro" id="IPR051843">
    <property type="entry name" value="CPA1_transporter"/>
</dbReference>
<feature type="transmembrane region" description="Helical" evidence="7">
    <location>
        <begin position="614"/>
        <end position="635"/>
    </location>
</feature>
<evidence type="ECO:0000256" key="3">
    <source>
        <dbReference type="ARBA" id="ARBA00022692"/>
    </source>
</evidence>
<feature type="compositionally biased region" description="Low complexity" evidence="6">
    <location>
        <begin position="83"/>
        <end position="94"/>
    </location>
</feature>
<comment type="subcellular location">
    <subcellularLocation>
        <location evidence="1">Membrane</location>
        <topology evidence="1">Multi-pass membrane protein</topology>
    </subcellularLocation>
</comment>
<feature type="transmembrane region" description="Helical" evidence="7">
    <location>
        <begin position="250"/>
        <end position="271"/>
    </location>
</feature>
<dbReference type="PANTHER" id="PTHR31102:SF1">
    <property type="entry name" value="CATION_H+ EXCHANGER DOMAIN-CONTAINING PROTEIN"/>
    <property type="match status" value="1"/>
</dbReference>
<feature type="transmembrane region" description="Helical" evidence="7">
    <location>
        <begin position="328"/>
        <end position="347"/>
    </location>
</feature>
<keyword evidence="4 7" id="KW-1133">Transmembrane helix</keyword>
<sequence>MTVGDATPEPPASPRSPRGLRPPTAGDPGVPGPEVGRLLRKVGRVHAPRLAALHIGPHPKQSEPQPQQQQQHRRPASPPPAVPAAAERSPSPSCAYTVKRFLVINYDADDSGAMPPLPQSTPATSPVEESVMRADVQGLGQSPGSARGQDEGHGHGHGGERPKQHAPPRAPVADGVDNDGFVSDDLFTSAAATTPRRDSMHPSAAKASGTGSVFPEDERTGRCCFSILCGKCCRGARRVLAHPLCPSSVWLTRFVAMIIIGALFLGTAILVIGGNGWFQIVCGIVVAQIVGILIYRATSLPPLIGMLLVGVFCRQLGYIEYFSASHEALIYIARSFALVVLMVRTGFQLDTAGGSKLSPLMVGLAIIPGLVEFAVVAALAGVVLGAPPLFALLSGVILAAACPSILRPCFSLMGAGRAVQAQLVAVACLNDMIVILVFGIVMAFIYAFAGDSLPYVLLHRVMGVGAGIILGVVAGLLLRVLPDPHDPMVNAIRSILLGSVGMFSMIGFARIGFFGGGPVACLVAAWLSSWGWRRQGWGPDYRGNPVATVFDVLWRIMQPVMFCLIGADLDVSKTSYDMNKLLFSVLVLLLAWLVRVVVSMVVMSYGSLSIKERLYVTLAWVPKAGVQAALCPLALDLARYRDIEGPILTHARDSMLLVLLAVVITAPLSAALTSRRGLPNVLVSDLRRTSTASRTSGPPPPPQQQQSRGDANGPVQPA</sequence>
<feature type="compositionally biased region" description="Basic residues" evidence="6">
    <location>
        <begin position="38"/>
        <end position="47"/>
    </location>
</feature>
<proteinExistence type="inferred from homology"/>
<feature type="region of interest" description="Disordered" evidence="6">
    <location>
        <begin position="687"/>
        <end position="718"/>
    </location>
</feature>
<dbReference type="Proteomes" id="UP001075354">
    <property type="component" value="Chromosome 2"/>
</dbReference>
<keyword evidence="3 7" id="KW-0812">Transmembrane</keyword>
<keyword evidence="5 7" id="KW-0472">Membrane</keyword>